<dbReference type="InterPro" id="IPR001610">
    <property type="entry name" value="PAC"/>
</dbReference>
<feature type="domain" description="PAC" evidence="2">
    <location>
        <begin position="254"/>
        <end position="305"/>
    </location>
</feature>
<protein>
    <submittedName>
        <fullName evidence="5">Diguanylate cyclase/phosphodiesterase with PAS/PAC sensor(S)</fullName>
    </submittedName>
</protein>
<dbReference type="Pfam" id="PF13426">
    <property type="entry name" value="PAS_9"/>
    <property type="match status" value="2"/>
</dbReference>
<organism evidence="5 6">
    <name type="scientific">Desulfobulbus propionicus (strain ATCC 33891 / DSM 2032 / VKM B-1956 / 1pr3)</name>
    <dbReference type="NCBI Taxonomy" id="577650"/>
    <lineage>
        <taxon>Bacteria</taxon>
        <taxon>Pseudomonadati</taxon>
        <taxon>Thermodesulfobacteriota</taxon>
        <taxon>Desulfobulbia</taxon>
        <taxon>Desulfobulbales</taxon>
        <taxon>Desulfobulbaceae</taxon>
        <taxon>Desulfobulbus</taxon>
    </lineage>
</organism>
<dbReference type="PROSITE" id="PS50887">
    <property type="entry name" value="GGDEF"/>
    <property type="match status" value="1"/>
</dbReference>
<dbReference type="InterPro" id="IPR001633">
    <property type="entry name" value="EAL_dom"/>
</dbReference>
<name>A0A7U3YM33_DESPD</name>
<dbReference type="EMBL" id="CP002364">
    <property type="protein sequence ID" value="ADW17875.1"/>
    <property type="molecule type" value="Genomic_DNA"/>
</dbReference>
<dbReference type="PROSITE" id="PS50113">
    <property type="entry name" value="PAC"/>
    <property type="match status" value="2"/>
</dbReference>
<dbReference type="PANTHER" id="PTHR44757">
    <property type="entry name" value="DIGUANYLATE CYCLASE DGCP"/>
    <property type="match status" value="1"/>
</dbReference>
<dbReference type="CDD" id="cd01949">
    <property type="entry name" value="GGDEF"/>
    <property type="match status" value="1"/>
</dbReference>
<evidence type="ECO:0000259" key="1">
    <source>
        <dbReference type="PROSITE" id="PS50112"/>
    </source>
</evidence>
<dbReference type="InterPro" id="IPR035965">
    <property type="entry name" value="PAS-like_dom_sf"/>
</dbReference>
<dbReference type="InterPro" id="IPR000700">
    <property type="entry name" value="PAS-assoc_C"/>
</dbReference>
<dbReference type="InterPro" id="IPR035919">
    <property type="entry name" value="EAL_sf"/>
</dbReference>
<feature type="domain" description="EAL" evidence="3">
    <location>
        <begin position="479"/>
        <end position="736"/>
    </location>
</feature>
<dbReference type="AlphaFoldDB" id="A0A7U3YM33"/>
<dbReference type="SUPFAM" id="SSF55073">
    <property type="entry name" value="Nucleotide cyclase"/>
    <property type="match status" value="1"/>
</dbReference>
<dbReference type="SMART" id="SM00091">
    <property type="entry name" value="PAS"/>
    <property type="match status" value="2"/>
</dbReference>
<accession>A0A7U3YM33</accession>
<dbReference type="Gene3D" id="3.30.450.20">
    <property type="entry name" value="PAS domain"/>
    <property type="match status" value="2"/>
</dbReference>
<dbReference type="SUPFAM" id="SSF55785">
    <property type="entry name" value="PYP-like sensor domain (PAS domain)"/>
    <property type="match status" value="2"/>
</dbReference>
<feature type="domain" description="PAS" evidence="1">
    <location>
        <begin position="53"/>
        <end position="91"/>
    </location>
</feature>
<dbReference type="Gene3D" id="3.20.20.450">
    <property type="entry name" value="EAL domain"/>
    <property type="match status" value="1"/>
</dbReference>
<dbReference type="Pfam" id="PF00563">
    <property type="entry name" value="EAL"/>
    <property type="match status" value="1"/>
</dbReference>
<dbReference type="InterPro" id="IPR000160">
    <property type="entry name" value="GGDEF_dom"/>
</dbReference>
<keyword evidence="6" id="KW-1185">Reference proteome</keyword>
<dbReference type="NCBIfam" id="TIGR00229">
    <property type="entry name" value="sensory_box"/>
    <property type="match status" value="2"/>
</dbReference>
<gene>
    <name evidence="5" type="ordered locus">Despr_1723</name>
</gene>
<dbReference type="InterPro" id="IPR043128">
    <property type="entry name" value="Rev_trsase/Diguanyl_cyclase"/>
</dbReference>
<reference evidence="5 6" key="1">
    <citation type="journal article" date="2011" name="Stand. Genomic Sci.">
        <title>Complete genome sequence of Desulfobulbus propionicus type strain (1pr3).</title>
        <authorList>
            <person name="Pagani I."/>
            <person name="Lapidus A."/>
            <person name="Nolan M."/>
            <person name="Lucas S."/>
            <person name="Hammon N."/>
            <person name="Deshpande S."/>
            <person name="Cheng J.F."/>
            <person name="Chertkov O."/>
            <person name="Davenport K."/>
            <person name="Tapia R."/>
            <person name="Han C."/>
            <person name="Goodwin L."/>
            <person name="Pitluck S."/>
            <person name="Liolios K."/>
            <person name="Mavromatis K."/>
            <person name="Ivanova N."/>
            <person name="Mikhailova N."/>
            <person name="Pati A."/>
            <person name="Chen A."/>
            <person name="Palaniappan K."/>
            <person name="Land M."/>
            <person name="Hauser L."/>
            <person name="Chang Y.J."/>
            <person name="Jeffries C.D."/>
            <person name="Detter J.C."/>
            <person name="Brambilla E."/>
            <person name="Kannan K.P."/>
            <person name="Djao O.D."/>
            <person name="Rohde M."/>
            <person name="Pukall R."/>
            <person name="Spring S."/>
            <person name="Goker M."/>
            <person name="Sikorski J."/>
            <person name="Woyke T."/>
            <person name="Bristow J."/>
            <person name="Eisen J.A."/>
            <person name="Markowitz V."/>
            <person name="Hugenholtz P."/>
            <person name="Kyrpides N.C."/>
            <person name="Klenk H.P."/>
        </authorList>
    </citation>
    <scope>NUCLEOTIDE SEQUENCE [LARGE SCALE GENOMIC DNA]</scope>
    <source>
        <strain evidence="6">ATCC 33891 / DSM 2032 / 1pr3</strain>
    </source>
</reference>
<dbReference type="CDD" id="cd00130">
    <property type="entry name" value="PAS"/>
    <property type="match status" value="2"/>
</dbReference>
<dbReference type="InterPro" id="IPR000014">
    <property type="entry name" value="PAS"/>
</dbReference>
<evidence type="ECO:0000313" key="6">
    <source>
        <dbReference type="Proteomes" id="UP000006365"/>
    </source>
</evidence>
<evidence type="ECO:0000259" key="4">
    <source>
        <dbReference type="PROSITE" id="PS50887"/>
    </source>
</evidence>
<dbReference type="KEGG" id="dpr:Despr_1723"/>
<dbReference type="Pfam" id="PF00990">
    <property type="entry name" value="GGDEF"/>
    <property type="match status" value="1"/>
</dbReference>
<evidence type="ECO:0000259" key="3">
    <source>
        <dbReference type="PROSITE" id="PS50883"/>
    </source>
</evidence>
<feature type="domain" description="PAC" evidence="2">
    <location>
        <begin position="128"/>
        <end position="180"/>
    </location>
</feature>
<dbReference type="SMART" id="SM00086">
    <property type="entry name" value="PAC"/>
    <property type="match status" value="2"/>
</dbReference>
<dbReference type="SMART" id="SM00052">
    <property type="entry name" value="EAL"/>
    <property type="match status" value="1"/>
</dbReference>
<dbReference type="InterPro" id="IPR052155">
    <property type="entry name" value="Biofilm_reg_signaling"/>
</dbReference>
<proteinExistence type="predicted"/>
<dbReference type="NCBIfam" id="TIGR00254">
    <property type="entry name" value="GGDEF"/>
    <property type="match status" value="1"/>
</dbReference>
<dbReference type="Gene3D" id="3.30.70.270">
    <property type="match status" value="1"/>
</dbReference>
<dbReference type="SMART" id="SM00267">
    <property type="entry name" value="GGDEF"/>
    <property type="match status" value="1"/>
</dbReference>
<evidence type="ECO:0000313" key="5">
    <source>
        <dbReference type="EMBL" id="ADW17875.1"/>
    </source>
</evidence>
<dbReference type="Proteomes" id="UP000006365">
    <property type="component" value="Chromosome"/>
</dbReference>
<sequence>MIQSVPVHCLRADGIYVETRASFHPQGSDGQPGVFILFGGNELVAAKQDEQKRLERYRSLFNNSLEGIFLTTPDGRYLDVNPTLARIYGFSTPHELINHFRDIKHQLYVTPNRRDEFVLTLARDNKVIGFESQVRKRNGEVIWISENARAVYDERGNISYYEGTVMDITARKEAELELEVQRAYFSQLFANSPQAIVIIDTQRNVVNCNHGFEQLFGYRAVDIIGFGMRALIVPEELLVECEKLRNAILDGETVQCETQRRHRNGTLIPVDMIGFPIRVGQSINGIIYIYQDISERKSFEDQITHQAFHDALTGLPNRTLFGERLQRALERSRRRPELYYAVLMIDLNKFKAINDSLGHPAGDQLLIEVAKRLSVCVRSVDTVARLGGDEFAIILEEFTARKELLKAARRMHSILCEPFSLYGNDITPGASIGIVPKIADYTSAEEILRDADIAMYRAKQQGKGIVLFDKRMHQELVESISLEAELREVLAHDGLILHYQPIVSVLDECLQGFEALVRWNHPLRGMVPPDRFIPLAEENGLIVDLGKWVIAEACRALKSWQQSIDGTAGLTMSVNVSCRQLTKPGLVEHVTEVLEHNQLNPRCLKIEVTESVLMHDVDRAINELNRLRALGVQIAIDDFGTGYSSLAYLRRMPIDHLKIDRSFISGVEEGIKENDQIVRSIISLARSLGLGVVAEGVESREQLEWLRQLNCDRAQGFMFSRPVDNAKAQELIRKFTAFNH</sequence>
<dbReference type="PANTHER" id="PTHR44757:SF2">
    <property type="entry name" value="BIOFILM ARCHITECTURE MAINTENANCE PROTEIN MBAA"/>
    <property type="match status" value="1"/>
</dbReference>
<dbReference type="CDD" id="cd01948">
    <property type="entry name" value="EAL"/>
    <property type="match status" value="1"/>
</dbReference>
<feature type="domain" description="GGDEF" evidence="4">
    <location>
        <begin position="338"/>
        <end position="471"/>
    </location>
</feature>
<evidence type="ECO:0000259" key="2">
    <source>
        <dbReference type="PROSITE" id="PS50113"/>
    </source>
</evidence>
<dbReference type="InterPro" id="IPR029787">
    <property type="entry name" value="Nucleotide_cyclase"/>
</dbReference>
<dbReference type="SUPFAM" id="SSF141868">
    <property type="entry name" value="EAL domain-like"/>
    <property type="match status" value="1"/>
</dbReference>
<feature type="domain" description="PAS" evidence="1">
    <location>
        <begin position="181"/>
        <end position="251"/>
    </location>
</feature>
<dbReference type="FunFam" id="3.20.20.450:FF:000001">
    <property type="entry name" value="Cyclic di-GMP phosphodiesterase yahA"/>
    <property type="match status" value="1"/>
</dbReference>
<dbReference type="PROSITE" id="PS50883">
    <property type="entry name" value="EAL"/>
    <property type="match status" value="1"/>
</dbReference>
<dbReference type="PROSITE" id="PS50112">
    <property type="entry name" value="PAS"/>
    <property type="match status" value="2"/>
</dbReference>